<dbReference type="KEGG" id="cpis:HS961_13665"/>
<comment type="catalytic activity">
    <reaction evidence="5">
        <text>2 reduced [2Fe-2S]-[ferredoxin] + NADP(+) + H(+) = 2 oxidized [2Fe-2S]-[ferredoxin] + NADPH</text>
        <dbReference type="Rhea" id="RHEA:20125"/>
        <dbReference type="Rhea" id="RHEA-COMP:10000"/>
        <dbReference type="Rhea" id="RHEA-COMP:10001"/>
        <dbReference type="ChEBI" id="CHEBI:15378"/>
        <dbReference type="ChEBI" id="CHEBI:33737"/>
        <dbReference type="ChEBI" id="CHEBI:33738"/>
        <dbReference type="ChEBI" id="CHEBI:57783"/>
        <dbReference type="ChEBI" id="CHEBI:58349"/>
        <dbReference type="EC" id="1.18.1.2"/>
    </reaction>
</comment>
<dbReference type="GO" id="GO:0050660">
    <property type="term" value="F:flavin adenine dinucleotide binding"/>
    <property type="evidence" value="ECO:0007669"/>
    <property type="project" value="UniProtKB-UniRule"/>
</dbReference>
<dbReference type="PRINTS" id="PR00469">
    <property type="entry name" value="PNDRDTASEII"/>
</dbReference>
<dbReference type="PRINTS" id="PR00368">
    <property type="entry name" value="FADPNR"/>
</dbReference>
<dbReference type="Pfam" id="PF07992">
    <property type="entry name" value="Pyr_redox_2"/>
    <property type="match status" value="1"/>
</dbReference>
<proteinExistence type="inferred from homology"/>
<organism evidence="7 8">
    <name type="scientific">Comamonas piscis</name>
    <dbReference type="NCBI Taxonomy" id="1562974"/>
    <lineage>
        <taxon>Bacteria</taxon>
        <taxon>Pseudomonadati</taxon>
        <taxon>Pseudomonadota</taxon>
        <taxon>Betaproteobacteria</taxon>
        <taxon>Burkholderiales</taxon>
        <taxon>Comamonadaceae</taxon>
        <taxon>Comamonas</taxon>
    </lineage>
</organism>
<dbReference type="InterPro" id="IPR036188">
    <property type="entry name" value="FAD/NAD-bd_sf"/>
</dbReference>
<evidence type="ECO:0000256" key="5">
    <source>
        <dbReference type="HAMAP-Rule" id="MF_01685"/>
    </source>
</evidence>
<dbReference type="GO" id="GO:0004324">
    <property type="term" value="F:ferredoxin-NADP+ reductase activity"/>
    <property type="evidence" value="ECO:0007669"/>
    <property type="project" value="UniProtKB-UniRule"/>
</dbReference>
<evidence type="ECO:0000313" key="7">
    <source>
        <dbReference type="EMBL" id="QMV73794.1"/>
    </source>
</evidence>
<dbReference type="InterPro" id="IPR023753">
    <property type="entry name" value="FAD/NAD-binding_dom"/>
</dbReference>
<dbReference type="SUPFAM" id="SSF51905">
    <property type="entry name" value="FAD/NAD(P)-binding domain"/>
    <property type="match status" value="1"/>
</dbReference>
<dbReference type="PANTHER" id="PTHR48105">
    <property type="entry name" value="THIOREDOXIN REDUCTASE 1-RELATED-RELATED"/>
    <property type="match status" value="1"/>
</dbReference>
<feature type="binding site" evidence="5">
    <location>
        <position position="364"/>
    </location>
    <ligand>
        <name>FAD</name>
        <dbReference type="ChEBI" id="CHEBI:57692"/>
    </ligand>
</feature>
<feature type="binding site" evidence="5">
    <location>
        <position position="62"/>
    </location>
    <ligand>
        <name>FAD</name>
        <dbReference type="ChEBI" id="CHEBI:57692"/>
    </ligand>
</feature>
<dbReference type="Gene3D" id="3.50.50.60">
    <property type="entry name" value="FAD/NAD(P)-binding domain"/>
    <property type="match status" value="2"/>
</dbReference>
<keyword evidence="1 5" id="KW-0285">Flavoprotein</keyword>
<dbReference type="RefSeq" id="WP_182322819.1">
    <property type="nucleotide sequence ID" value="NZ_CP058554.1"/>
</dbReference>
<reference evidence="7 8" key="1">
    <citation type="journal article" date="2020" name="G3 (Bethesda)">
        <title>CeMbio - The Caenorhabditis elegans Microbiome Resource.</title>
        <authorList>
            <person name="Dirksen P."/>
            <person name="Assie A."/>
            <person name="Zimmermann J."/>
            <person name="Zhang F."/>
            <person name="Tietje A.M."/>
            <person name="Marsh S.A."/>
            <person name="Felix M.A."/>
            <person name="Shapira M."/>
            <person name="Kaleta C."/>
            <person name="Schulenburg H."/>
            <person name="Samuel B."/>
        </authorList>
    </citation>
    <scope>NUCLEOTIDE SEQUENCE [LARGE SCALE GENOMIC DNA]</scope>
    <source>
        <strain evidence="7 8">BIGb0172</strain>
    </source>
</reference>
<keyword evidence="2 5" id="KW-0274">FAD</keyword>
<keyword evidence="3 5" id="KW-0521">NADP</keyword>
<dbReference type="EMBL" id="CP058554">
    <property type="protein sequence ID" value="QMV73794.1"/>
    <property type="molecule type" value="Genomic_DNA"/>
</dbReference>
<dbReference type="EC" id="1.18.1.2" evidence="5"/>
<evidence type="ECO:0000256" key="1">
    <source>
        <dbReference type="ARBA" id="ARBA00022630"/>
    </source>
</evidence>
<feature type="binding site" evidence="5">
    <location>
        <position position="147"/>
    </location>
    <ligand>
        <name>FAD</name>
        <dbReference type="ChEBI" id="CHEBI:57692"/>
    </ligand>
</feature>
<gene>
    <name evidence="7" type="ORF">HS961_13665</name>
</gene>
<dbReference type="InterPro" id="IPR022890">
    <property type="entry name" value="Fd--NADP_Rdtase_type_2"/>
</dbReference>
<comment type="caution">
    <text evidence="5">Lacks conserved residue(s) required for the propagation of feature annotation.</text>
</comment>
<dbReference type="Proteomes" id="UP000515240">
    <property type="component" value="Chromosome"/>
</dbReference>
<keyword evidence="8" id="KW-1185">Reference proteome</keyword>
<dbReference type="InterPro" id="IPR050097">
    <property type="entry name" value="Ferredoxin-NADP_redctase_2"/>
</dbReference>
<name>A0A7G5EIG9_9BURK</name>
<accession>A0A7G5EIG9</accession>
<sequence length="378" mass="40715">MTDTLRTPADRNLSPVFDEATAQEVDALIVGAGPVGMFAAFQLGLQGVQAHLCDSLPQMGGQCIALYADKPIYDIPGIALCTGRELAAKLQGQIQPFHPVFHGQSQVAQMLPHGDGRWRVQLQAIDGAPAQWLLGRIVLITAGVGAFVPKQLRLEGLEAWLGSQVFYHPVLGDAWLDQVLAEQAAPRIVVNGGDESAVEAVLAAAAHPALQAASLVLMHRRDQFNAPEAMLQNLAQLRASGRVQVVIGMPQTIDADSRLQGLGYVDAEGKDQQLACDQLWVYQGLSPKLGPLLDWNLALEKKQLQVATDTFQTSAAGIYAAGDIVSYPGKRKLILTGFYEATMAAMAAIEYLRGEKLLLEYTTTSKRLHARLGVSHPD</sequence>
<feature type="binding site" evidence="5">
    <location>
        <position position="54"/>
    </location>
    <ligand>
        <name>FAD</name>
        <dbReference type="ChEBI" id="CHEBI:57692"/>
    </ligand>
</feature>
<feature type="binding site" evidence="5">
    <location>
        <position position="67"/>
    </location>
    <ligand>
        <name>FAD</name>
        <dbReference type="ChEBI" id="CHEBI:57692"/>
    </ligand>
</feature>
<dbReference type="GO" id="GO:0050661">
    <property type="term" value="F:NADP binding"/>
    <property type="evidence" value="ECO:0007669"/>
    <property type="project" value="UniProtKB-UniRule"/>
</dbReference>
<evidence type="ECO:0000256" key="3">
    <source>
        <dbReference type="ARBA" id="ARBA00022857"/>
    </source>
</evidence>
<feature type="domain" description="FAD/NAD(P)-binding" evidence="6">
    <location>
        <begin position="26"/>
        <end position="330"/>
    </location>
</feature>
<keyword evidence="4 5" id="KW-0560">Oxidoreductase</keyword>
<dbReference type="HAMAP" id="MF_01685">
    <property type="entry name" value="FENR2"/>
    <property type="match status" value="1"/>
</dbReference>
<evidence type="ECO:0000259" key="6">
    <source>
        <dbReference type="Pfam" id="PF07992"/>
    </source>
</evidence>
<evidence type="ECO:0000313" key="8">
    <source>
        <dbReference type="Proteomes" id="UP000515240"/>
    </source>
</evidence>
<comment type="subunit">
    <text evidence="5">Homodimer.</text>
</comment>
<feature type="binding site" evidence="5">
    <location>
        <position position="107"/>
    </location>
    <ligand>
        <name>FAD</name>
        <dbReference type="ChEBI" id="CHEBI:57692"/>
    </ligand>
</feature>
<comment type="cofactor">
    <cofactor evidence="5">
        <name>FAD</name>
        <dbReference type="ChEBI" id="CHEBI:57692"/>
    </cofactor>
    <text evidence="5">Binds 1 FAD per subunit.</text>
</comment>
<evidence type="ECO:0000256" key="2">
    <source>
        <dbReference type="ARBA" id="ARBA00022827"/>
    </source>
</evidence>
<comment type="similarity">
    <text evidence="5">Belongs to the ferredoxin--NADP reductase type 2 family.</text>
</comment>
<protein>
    <recommendedName>
        <fullName evidence="5">Ferredoxin--NADP reductase</fullName>
        <shortName evidence="5">FNR</shortName>
        <shortName evidence="5">Fd-NADP(+) reductase</shortName>
        <ecNumber evidence="5">1.18.1.2</ecNumber>
    </recommendedName>
</protein>
<dbReference type="AlphaFoldDB" id="A0A7G5EIG9"/>
<feature type="binding site" evidence="5">
    <location>
        <position position="323"/>
    </location>
    <ligand>
        <name>FAD</name>
        <dbReference type="ChEBI" id="CHEBI:57692"/>
    </ligand>
</feature>
<evidence type="ECO:0000256" key="4">
    <source>
        <dbReference type="ARBA" id="ARBA00023002"/>
    </source>
</evidence>